<evidence type="ECO:0000256" key="1">
    <source>
        <dbReference type="SAM" id="MobiDB-lite"/>
    </source>
</evidence>
<sequence>MGLIDPDMAVSMTEEKDLPQLKVGEGVFRKYFEEGLKTSIKEAVEAAISKRKRNAPSEEYFPISEDDRPSKPQKGGKFLRKTRDLERPKNTGSRRNETLCPMCGSLSTRRDNGVCCSTRESGVLHCTIDKQDSLSLDMFNVNDNEKGFDEFVFDPDDGPGAFGRLDDRLQGTSSTKPIKDPLAK</sequence>
<name>A0AAV7UJL3_PLEWA</name>
<dbReference type="Proteomes" id="UP001066276">
    <property type="component" value="Chromosome 3_1"/>
</dbReference>
<feature type="region of interest" description="Disordered" evidence="1">
    <location>
        <begin position="159"/>
        <end position="184"/>
    </location>
</feature>
<dbReference type="EMBL" id="JANPWB010000005">
    <property type="protein sequence ID" value="KAJ1189232.1"/>
    <property type="molecule type" value="Genomic_DNA"/>
</dbReference>
<feature type="region of interest" description="Disordered" evidence="1">
    <location>
        <begin position="49"/>
        <end position="94"/>
    </location>
</feature>
<accession>A0AAV7UJL3</accession>
<feature type="compositionally biased region" description="Basic and acidic residues" evidence="1">
    <location>
        <begin position="81"/>
        <end position="94"/>
    </location>
</feature>
<keyword evidence="3" id="KW-1185">Reference proteome</keyword>
<evidence type="ECO:0000313" key="3">
    <source>
        <dbReference type="Proteomes" id="UP001066276"/>
    </source>
</evidence>
<proteinExistence type="predicted"/>
<gene>
    <name evidence="2" type="ORF">NDU88_005982</name>
</gene>
<evidence type="ECO:0000313" key="2">
    <source>
        <dbReference type="EMBL" id="KAJ1189232.1"/>
    </source>
</evidence>
<protein>
    <submittedName>
        <fullName evidence="2">Uncharacterized protein</fullName>
    </submittedName>
</protein>
<reference evidence="2" key="1">
    <citation type="journal article" date="2022" name="bioRxiv">
        <title>Sequencing and chromosome-scale assembly of the giantPleurodeles waltlgenome.</title>
        <authorList>
            <person name="Brown T."/>
            <person name="Elewa A."/>
            <person name="Iarovenko S."/>
            <person name="Subramanian E."/>
            <person name="Araus A.J."/>
            <person name="Petzold A."/>
            <person name="Susuki M."/>
            <person name="Suzuki K.-i.T."/>
            <person name="Hayashi T."/>
            <person name="Toyoda A."/>
            <person name="Oliveira C."/>
            <person name="Osipova E."/>
            <person name="Leigh N.D."/>
            <person name="Simon A."/>
            <person name="Yun M.H."/>
        </authorList>
    </citation>
    <scope>NUCLEOTIDE SEQUENCE</scope>
    <source>
        <strain evidence="2">20211129_DDA</strain>
        <tissue evidence="2">Liver</tissue>
    </source>
</reference>
<comment type="caution">
    <text evidence="2">The sequence shown here is derived from an EMBL/GenBank/DDBJ whole genome shotgun (WGS) entry which is preliminary data.</text>
</comment>
<dbReference type="AlphaFoldDB" id="A0AAV7UJL3"/>
<organism evidence="2 3">
    <name type="scientific">Pleurodeles waltl</name>
    <name type="common">Iberian ribbed newt</name>
    <dbReference type="NCBI Taxonomy" id="8319"/>
    <lineage>
        <taxon>Eukaryota</taxon>
        <taxon>Metazoa</taxon>
        <taxon>Chordata</taxon>
        <taxon>Craniata</taxon>
        <taxon>Vertebrata</taxon>
        <taxon>Euteleostomi</taxon>
        <taxon>Amphibia</taxon>
        <taxon>Batrachia</taxon>
        <taxon>Caudata</taxon>
        <taxon>Salamandroidea</taxon>
        <taxon>Salamandridae</taxon>
        <taxon>Pleurodelinae</taxon>
        <taxon>Pleurodeles</taxon>
    </lineage>
</organism>